<dbReference type="InterPro" id="IPR001810">
    <property type="entry name" value="F-box_dom"/>
</dbReference>
<evidence type="ECO:0000259" key="1">
    <source>
        <dbReference type="PROSITE" id="PS50181"/>
    </source>
</evidence>
<dbReference type="SUPFAM" id="SSF81383">
    <property type="entry name" value="F-box domain"/>
    <property type="match status" value="1"/>
</dbReference>
<feature type="domain" description="F-box" evidence="1">
    <location>
        <begin position="1"/>
        <end position="42"/>
    </location>
</feature>
<proteinExistence type="predicted"/>
<dbReference type="Pfam" id="PF12937">
    <property type="entry name" value="F-box-like"/>
    <property type="match status" value="1"/>
</dbReference>
<dbReference type="InterPro" id="IPR036047">
    <property type="entry name" value="F-box-like_dom_sf"/>
</dbReference>
<dbReference type="CDD" id="cd09917">
    <property type="entry name" value="F-box_SF"/>
    <property type="match status" value="1"/>
</dbReference>
<gene>
    <name evidence="2" type="ORF">R3P38DRAFT_2830031</name>
</gene>
<reference evidence="2 3" key="1">
    <citation type="journal article" date="2024" name="J Genomics">
        <title>Draft genome sequencing and assembly of Favolaschia claudopus CIRM-BRFM 2984 isolated from oak limbs.</title>
        <authorList>
            <person name="Navarro D."/>
            <person name="Drula E."/>
            <person name="Chaduli D."/>
            <person name="Cazenave R."/>
            <person name="Ahrendt S."/>
            <person name="Wang J."/>
            <person name="Lipzen A."/>
            <person name="Daum C."/>
            <person name="Barry K."/>
            <person name="Grigoriev I.V."/>
            <person name="Favel A."/>
            <person name="Rosso M.N."/>
            <person name="Martin F."/>
        </authorList>
    </citation>
    <scope>NUCLEOTIDE SEQUENCE [LARGE SCALE GENOMIC DNA]</scope>
    <source>
        <strain evidence="2 3">CIRM-BRFM 2984</strain>
    </source>
</reference>
<comment type="caution">
    <text evidence="2">The sequence shown here is derived from an EMBL/GenBank/DDBJ whole genome shotgun (WGS) entry which is preliminary data.</text>
</comment>
<dbReference type="AlphaFoldDB" id="A0AAW0EB66"/>
<keyword evidence="3" id="KW-1185">Reference proteome</keyword>
<dbReference type="PROSITE" id="PS50181">
    <property type="entry name" value="FBOX"/>
    <property type="match status" value="1"/>
</dbReference>
<organism evidence="2 3">
    <name type="scientific">Favolaschia claudopus</name>
    <dbReference type="NCBI Taxonomy" id="2862362"/>
    <lineage>
        <taxon>Eukaryota</taxon>
        <taxon>Fungi</taxon>
        <taxon>Dikarya</taxon>
        <taxon>Basidiomycota</taxon>
        <taxon>Agaricomycotina</taxon>
        <taxon>Agaricomycetes</taxon>
        <taxon>Agaricomycetidae</taxon>
        <taxon>Agaricales</taxon>
        <taxon>Marasmiineae</taxon>
        <taxon>Mycenaceae</taxon>
        <taxon>Favolaschia</taxon>
    </lineage>
</organism>
<accession>A0AAW0EB66</accession>
<evidence type="ECO:0000313" key="2">
    <source>
        <dbReference type="EMBL" id="KAK7061533.1"/>
    </source>
</evidence>
<dbReference type="Proteomes" id="UP001362999">
    <property type="component" value="Unassembled WGS sequence"/>
</dbReference>
<dbReference type="SUPFAM" id="SSF52047">
    <property type="entry name" value="RNI-like"/>
    <property type="match status" value="1"/>
</dbReference>
<dbReference type="Gene3D" id="3.80.10.10">
    <property type="entry name" value="Ribonuclease Inhibitor"/>
    <property type="match status" value="1"/>
</dbReference>
<sequence length="319" mass="34744">MLLPLELLDHIFSYLPPADLCVVARAGPFVYPVAVRVLYRTLTVSHSPFHAPPSILPTLARRTDLARHVRCLSVALDQSAAEFHSFLATTLSKMPALVSLDIFVDAGSWVLPENLFFPQLQHFACSFALDTRLAAFLSNAPRLDSVQIDSAAPEPFQLTPTSLLRVERVTGCASAAVAIVPGRPVESVHINSGDLTEAMVPSLAQSTSLITVLSITTSSAPLQLLEALGEHLPHLMYLRVTSTANLPAPPTSIFYGQVADALSSFPQLQSFELSGMYWLPSKADDRRQWSRPLVNTTSDNPTEPQDEVLDLDAADFLFV</sequence>
<evidence type="ECO:0000313" key="3">
    <source>
        <dbReference type="Proteomes" id="UP001362999"/>
    </source>
</evidence>
<name>A0AAW0EB66_9AGAR</name>
<protein>
    <submittedName>
        <fullName evidence="2">F-box domain-containing protein</fullName>
    </submittedName>
</protein>
<dbReference type="InterPro" id="IPR032675">
    <property type="entry name" value="LRR_dom_sf"/>
</dbReference>
<dbReference type="EMBL" id="JAWWNJ010000002">
    <property type="protein sequence ID" value="KAK7061533.1"/>
    <property type="molecule type" value="Genomic_DNA"/>
</dbReference>